<evidence type="ECO:0000256" key="7">
    <source>
        <dbReference type="ARBA" id="ARBA00023065"/>
    </source>
</evidence>
<dbReference type="GO" id="GO:0015099">
    <property type="term" value="F:nickel cation transmembrane transporter activity"/>
    <property type="evidence" value="ECO:0007669"/>
    <property type="project" value="InterPro"/>
</dbReference>
<keyword evidence="9 11" id="KW-0472">Membrane</keyword>
<dbReference type="InterPro" id="IPR050045">
    <property type="entry name" value="Opp2B"/>
</dbReference>
<organism evidence="13 14">
    <name type="scientific">Truepera radiovictrix (strain DSM 17093 / CIP 108686 / LMG 22925 / RQ-24)</name>
    <dbReference type="NCBI Taxonomy" id="649638"/>
    <lineage>
        <taxon>Bacteria</taxon>
        <taxon>Thermotogati</taxon>
        <taxon>Deinococcota</taxon>
        <taxon>Deinococci</taxon>
        <taxon>Trueperales</taxon>
        <taxon>Trueperaceae</taxon>
        <taxon>Truepera</taxon>
    </lineage>
</organism>
<evidence type="ECO:0000256" key="2">
    <source>
        <dbReference type="ARBA" id="ARBA00022448"/>
    </source>
</evidence>
<reference evidence="13 14" key="2">
    <citation type="journal article" date="2011" name="Stand. Genomic Sci.">
        <title>Complete genome sequence of Truepera radiovictrix type strain (RQ-24).</title>
        <authorList>
            <person name="Ivanova N."/>
            <person name="Rohde C."/>
            <person name="Munk C."/>
            <person name="Nolan M."/>
            <person name="Lucas S."/>
            <person name="Del Rio T.G."/>
            <person name="Tice H."/>
            <person name="Deshpande S."/>
            <person name="Cheng J.F."/>
            <person name="Tapia R."/>
            <person name="Han C."/>
            <person name="Goodwin L."/>
            <person name="Pitluck S."/>
            <person name="Liolios K."/>
            <person name="Mavromatis K."/>
            <person name="Mikhailova N."/>
            <person name="Pati A."/>
            <person name="Chen A."/>
            <person name="Palaniappan K."/>
            <person name="Land M."/>
            <person name="Hauser L."/>
            <person name="Chang Y.J."/>
            <person name="Jeffries C.D."/>
            <person name="Brambilla E."/>
            <person name="Rohde M."/>
            <person name="Goker M."/>
            <person name="Tindall B.J."/>
            <person name="Woyke T."/>
            <person name="Bristow J."/>
            <person name="Eisen J.A."/>
            <person name="Markowitz V."/>
            <person name="Hugenholtz P."/>
            <person name="Kyrpides N.C."/>
            <person name="Klenk H.P."/>
            <person name="Lapidus A."/>
        </authorList>
    </citation>
    <scope>NUCLEOTIDE SEQUENCE [LARGE SCALE GENOMIC DNA]</scope>
    <source>
        <strain evidence="14">DSM 17093 / CIP 108686 / LMG 22925 / RQ-24</strain>
    </source>
</reference>
<keyword evidence="3" id="KW-1003">Cell membrane</keyword>
<dbReference type="KEGG" id="tra:Trad_1128"/>
<name>D7CVZ2_TRURR</name>
<dbReference type="OrthoDB" id="29805at2"/>
<dbReference type="Pfam" id="PF19300">
    <property type="entry name" value="BPD_transp_1_N"/>
    <property type="match status" value="1"/>
</dbReference>
<dbReference type="InterPro" id="IPR045621">
    <property type="entry name" value="BPD_transp_1_N"/>
</dbReference>
<evidence type="ECO:0000256" key="11">
    <source>
        <dbReference type="RuleBase" id="RU363032"/>
    </source>
</evidence>
<evidence type="ECO:0000256" key="5">
    <source>
        <dbReference type="ARBA" id="ARBA00022692"/>
    </source>
</evidence>
<dbReference type="RefSeq" id="WP_013177626.1">
    <property type="nucleotide sequence ID" value="NC_014221.1"/>
</dbReference>
<gene>
    <name evidence="13" type="ordered locus">Trad_1128</name>
</gene>
<comment type="similarity">
    <text evidence="10">Belongs to the binding-protein-dependent transport system permease family. OppBC subfamily.</text>
</comment>
<dbReference type="PANTHER" id="PTHR43163:SF6">
    <property type="entry name" value="DIPEPTIDE TRANSPORT SYSTEM PERMEASE PROTEIN DPPB-RELATED"/>
    <property type="match status" value="1"/>
</dbReference>
<dbReference type="NCBIfam" id="NF045470">
    <property type="entry name" value="Opp2B"/>
    <property type="match status" value="1"/>
</dbReference>
<evidence type="ECO:0000256" key="6">
    <source>
        <dbReference type="ARBA" id="ARBA00022989"/>
    </source>
</evidence>
<dbReference type="AlphaFoldDB" id="D7CVZ2"/>
<keyword evidence="7" id="KW-0406">Ion transport</keyword>
<dbReference type="Gene3D" id="1.10.3720.10">
    <property type="entry name" value="MetI-like"/>
    <property type="match status" value="1"/>
</dbReference>
<keyword evidence="8" id="KW-0921">Nickel transport</keyword>
<feature type="transmembrane region" description="Helical" evidence="11">
    <location>
        <begin position="12"/>
        <end position="30"/>
    </location>
</feature>
<evidence type="ECO:0000259" key="12">
    <source>
        <dbReference type="PROSITE" id="PS50928"/>
    </source>
</evidence>
<keyword evidence="6 11" id="KW-1133">Transmembrane helix</keyword>
<evidence type="ECO:0000256" key="10">
    <source>
        <dbReference type="ARBA" id="ARBA00024202"/>
    </source>
</evidence>
<protein>
    <submittedName>
        <fullName evidence="13">Binding-protein-dependent transport systems inner membrane component</fullName>
    </submittedName>
</protein>
<accession>D7CVZ2</accession>
<keyword evidence="4" id="KW-0533">Nickel</keyword>
<evidence type="ECO:0000256" key="1">
    <source>
        <dbReference type="ARBA" id="ARBA00004651"/>
    </source>
</evidence>
<proteinExistence type="inferred from homology"/>
<feature type="transmembrane region" description="Helical" evidence="11">
    <location>
        <begin position="169"/>
        <end position="189"/>
    </location>
</feature>
<feature type="transmembrane region" description="Helical" evidence="11">
    <location>
        <begin position="273"/>
        <end position="299"/>
    </location>
</feature>
<dbReference type="Proteomes" id="UP000000379">
    <property type="component" value="Chromosome"/>
</dbReference>
<dbReference type="STRING" id="649638.Trad_1128"/>
<dbReference type="PANTHER" id="PTHR43163">
    <property type="entry name" value="DIPEPTIDE TRANSPORT SYSTEM PERMEASE PROTEIN DPPB-RELATED"/>
    <property type="match status" value="1"/>
</dbReference>
<dbReference type="Pfam" id="PF00528">
    <property type="entry name" value="BPD_transp_1"/>
    <property type="match status" value="1"/>
</dbReference>
<keyword evidence="2 11" id="KW-0813">Transport</keyword>
<evidence type="ECO:0000256" key="9">
    <source>
        <dbReference type="ARBA" id="ARBA00023136"/>
    </source>
</evidence>
<dbReference type="EMBL" id="CP002049">
    <property type="protein sequence ID" value="ADI14255.1"/>
    <property type="molecule type" value="Genomic_DNA"/>
</dbReference>
<feature type="transmembrane region" description="Helical" evidence="11">
    <location>
        <begin position="101"/>
        <end position="122"/>
    </location>
</feature>
<feature type="transmembrane region" description="Helical" evidence="11">
    <location>
        <begin position="228"/>
        <end position="253"/>
    </location>
</feature>
<dbReference type="InterPro" id="IPR035906">
    <property type="entry name" value="MetI-like_sf"/>
</dbReference>
<keyword evidence="5 11" id="KW-0812">Transmembrane</keyword>
<dbReference type="CDD" id="cd06261">
    <property type="entry name" value="TM_PBP2"/>
    <property type="match status" value="1"/>
</dbReference>
<dbReference type="HOGENOM" id="CLU_036879_0_0_0"/>
<comment type="subcellular location">
    <subcellularLocation>
        <location evidence="1 11">Cell membrane</location>
        <topology evidence="1 11">Multi-pass membrane protein</topology>
    </subcellularLocation>
</comment>
<evidence type="ECO:0000256" key="4">
    <source>
        <dbReference type="ARBA" id="ARBA00022596"/>
    </source>
</evidence>
<dbReference type="SUPFAM" id="SSF161098">
    <property type="entry name" value="MetI-like"/>
    <property type="match status" value="1"/>
</dbReference>
<evidence type="ECO:0000256" key="8">
    <source>
        <dbReference type="ARBA" id="ARBA00023112"/>
    </source>
</evidence>
<sequence length="306" mass="33221">MLSYLLRRSLIALPSILGVIVIVFAMVRLAPGDPAVLLAGEFASAETVERIRERFGLNEPPHVQFGIFMRDLVQGDLGNSTRTRRPVIDELARYFPSTLELASAAILIALLIGVPAGVISALRPNSVADVTVTLIALIGVSMPVFWFGLLAILYFSVQLGWFPVQGRGTLAHVVLPAVTLGVSSTAIIARMTRSSMLEILSQDFIRTARSKGLRERVVTNKHALRNALIPIVTVGGLEFGTLMAGAVLTETVFNWPGIGRLLVDSILARDYPVVQGAVLLISVSFIVINILVDLLYALIDPRIRYD</sequence>
<feature type="domain" description="ABC transmembrane type-1" evidence="12">
    <location>
        <begin position="95"/>
        <end position="296"/>
    </location>
</feature>
<dbReference type="eggNOG" id="COG0601">
    <property type="taxonomic scope" value="Bacteria"/>
</dbReference>
<dbReference type="PROSITE" id="PS50928">
    <property type="entry name" value="ABC_TM1"/>
    <property type="match status" value="1"/>
</dbReference>
<reference evidence="14" key="1">
    <citation type="submission" date="2010-05" db="EMBL/GenBank/DDBJ databases">
        <title>The complete genome of Truepera radiovictris DSM 17093.</title>
        <authorList>
            <consortium name="US DOE Joint Genome Institute (JGI-PGF)"/>
            <person name="Lucas S."/>
            <person name="Copeland A."/>
            <person name="Lapidus A."/>
            <person name="Glavina del Rio T."/>
            <person name="Dalin E."/>
            <person name="Tice H."/>
            <person name="Bruce D."/>
            <person name="Goodwin L."/>
            <person name="Pitluck S."/>
            <person name="Kyrpides N."/>
            <person name="Mavromatis K."/>
            <person name="Ovchinnikova G."/>
            <person name="Munk A.C."/>
            <person name="Detter J.C."/>
            <person name="Han C."/>
            <person name="Tapia R."/>
            <person name="Land M."/>
            <person name="Hauser L."/>
            <person name="Markowitz V."/>
            <person name="Cheng J.-F."/>
            <person name="Hugenholtz P."/>
            <person name="Woyke T."/>
            <person name="Wu D."/>
            <person name="Tindall B."/>
            <person name="Pomrenke H.G."/>
            <person name="Brambilla E."/>
            <person name="Klenk H.-P."/>
            <person name="Eisen J.A."/>
        </authorList>
    </citation>
    <scope>NUCLEOTIDE SEQUENCE [LARGE SCALE GENOMIC DNA]</scope>
    <source>
        <strain evidence="14">DSM 17093 / CIP 108686 / LMG 22925 / RQ-24</strain>
    </source>
</reference>
<keyword evidence="14" id="KW-1185">Reference proteome</keyword>
<evidence type="ECO:0000256" key="3">
    <source>
        <dbReference type="ARBA" id="ARBA00022475"/>
    </source>
</evidence>
<dbReference type="GO" id="GO:0005886">
    <property type="term" value="C:plasma membrane"/>
    <property type="evidence" value="ECO:0007669"/>
    <property type="project" value="UniProtKB-SubCell"/>
</dbReference>
<feature type="transmembrane region" description="Helical" evidence="11">
    <location>
        <begin position="134"/>
        <end position="157"/>
    </location>
</feature>
<evidence type="ECO:0000313" key="13">
    <source>
        <dbReference type="EMBL" id="ADI14255.1"/>
    </source>
</evidence>
<evidence type="ECO:0000313" key="14">
    <source>
        <dbReference type="Proteomes" id="UP000000379"/>
    </source>
</evidence>
<dbReference type="InterPro" id="IPR000515">
    <property type="entry name" value="MetI-like"/>
</dbReference>